<accession>A0A0L7LHB7</accession>
<evidence type="ECO:0000256" key="7">
    <source>
        <dbReference type="ARBA" id="ARBA00022723"/>
    </source>
</evidence>
<evidence type="ECO:0000256" key="3">
    <source>
        <dbReference type="ARBA" id="ARBA00004406"/>
    </source>
</evidence>
<keyword evidence="6 15" id="KW-0349">Heme</keyword>
<evidence type="ECO:0000256" key="9">
    <source>
        <dbReference type="ARBA" id="ARBA00022848"/>
    </source>
</evidence>
<comment type="caution">
    <text evidence="18">The sequence shown here is derived from an EMBL/GenBank/DDBJ whole genome shotgun (WGS) entry which is preliminary data.</text>
</comment>
<keyword evidence="11 15" id="KW-0408">Iron</keyword>
<dbReference type="PANTHER" id="PTHR24292">
    <property type="entry name" value="CYTOCHROME P450"/>
    <property type="match status" value="1"/>
</dbReference>
<evidence type="ECO:0000256" key="5">
    <source>
        <dbReference type="ARBA" id="ARBA00012109"/>
    </source>
</evidence>
<keyword evidence="12 16" id="KW-0503">Monooxygenase</keyword>
<dbReference type="InterPro" id="IPR001128">
    <property type="entry name" value="Cyt_P450"/>
</dbReference>
<keyword evidence="8" id="KW-0256">Endoplasmic reticulum</keyword>
<evidence type="ECO:0000313" key="18">
    <source>
        <dbReference type="EMBL" id="KOB74837.1"/>
    </source>
</evidence>
<dbReference type="Pfam" id="PF00067">
    <property type="entry name" value="p450"/>
    <property type="match status" value="2"/>
</dbReference>
<reference evidence="18 19" key="1">
    <citation type="journal article" date="2015" name="Genome Biol. Evol.">
        <title>The genome of winter moth (Operophtera brumata) provides a genomic perspective on sexual dimorphism and phenology.</title>
        <authorList>
            <person name="Derks M.F."/>
            <person name="Smit S."/>
            <person name="Salis L."/>
            <person name="Schijlen E."/>
            <person name="Bossers A."/>
            <person name="Mateman C."/>
            <person name="Pijl A.S."/>
            <person name="de Ridder D."/>
            <person name="Groenen M.A."/>
            <person name="Visser M.E."/>
            <person name="Megens H.J."/>
        </authorList>
    </citation>
    <scope>NUCLEOTIDE SEQUENCE [LARGE SCALE GENOMIC DNA]</scope>
    <source>
        <strain evidence="18">WM2013NL</strain>
        <tissue evidence="18">Head and thorax</tissue>
    </source>
</reference>
<dbReference type="InterPro" id="IPR002401">
    <property type="entry name" value="Cyt_P450_E_grp-I"/>
</dbReference>
<keyword evidence="9" id="KW-0492">Microsome</keyword>
<dbReference type="GO" id="GO:0020037">
    <property type="term" value="F:heme binding"/>
    <property type="evidence" value="ECO:0007669"/>
    <property type="project" value="InterPro"/>
</dbReference>
<keyword evidence="19" id="KW-1185">Reference proteome</keyword>
<dbReference type="PRINTS" id="PR00385">
    <property type="entry name" value="P450"/>
</dbReference>
<comment type="catalytic activity">
    <reaction evidence="14">
        <text>an organic molecule + reduced [NADPH--hemoprotein reductase] + O2 = an alcohol + oxidized [NADPH--hemoprotein reductase] + H2O + H(+)</text>
        <dbReference type="Rhea" id="RHEA:17149"/>
        <dbReference type="Rhea" id="RHEA-COMP:11964"/>
        <dbReference type="Rhea" id="RHEA-COMP:11965"/>
        <dbReference type="ChEBI" id="CHEBI:15377"/>
        <dbReference type="ChEBI" id="CHEBI:15378"/>
        <dbReference type="ChEBI" id="CHEBI:15379"/>
        <dbReference type="ChEBI" id="CHEBI:30879"/>
        <dbReference type="ChEBI" id="CHEBI:57618"/>
        <dbReference type="ChEBI" id="CHEBI:58210"/>
        <dbReference type="ChEBI" id="CHEBI:142491"/>
        <dbReference type="EC" id="1.14.14.1"/>
    </reaction>
</comment>
<dbReference type="PRINTS" id="PR00463">
    <property type="entry name" value="EP450I"/>
</dbReference>
<name>A0A0L7LHB7_OPEBR</name>
<feature type="transmembrane region" description="Helical" evidence="17">
    <location>
        <begin position="6"/>
        <end position="22"/>
    </location>
</feature>
<comment type="cofactor">
    <cofactor evidence="1 15">
        <name>heme</name>
        <dbReference type="ChEBI" id="CHEBI:30413"/>
    </cofactor>
</comment>
<protein>
    <recommendedName>
        <fullName evidence="5">unspecific monooxygenase</fullName>
        <ecNumber evidence="5">1.14.14.1</ecNumber>
    </recommendedName>
</protein>
<evidence type="ECO:0000256" key="10">
    <source>
        <dbReference type="ARBA" id="ARBA00023002"/>
    </source>
</evidence>
<evidence type="ECO:0000256" key="11">
    <source>
        <dbReference type="ARBA" id="ARBA00023004"/>
    </source>
</evidence>
<evidence type="ECO:0000256" key="12">
    <source>
        <dbReference type="ARBA" id="ARBA00023033"/>
    </source>
</evidence>
<evidence type="ECO:0000256" key="1">
    <source>
        <dbReference type="ARBA" id="ARBA00001971"/>
    </source>
</evidence>
<dbReference type="AlphaFoldDB" id="A0A0L7LHB7"/>
<comment type="similarity">
    <text evidence="4 16">Belongs to the cytochrome P450 family.</text>
</comment>
<dbReference type="PROSITE" id="PS00086">
    <property type="entry name" value="CYTOCHROME_P450"/>
    <property type="match status" value="1"/>
</dbReference>
<dbReference type="EMBL" id="JTDY01001113">
    <property type="protein sequence ID" value="KOB74837.1"/>
    <property type="molecule type" value="Genomic_DNA"/>
</dbReference>
<evidence type="ECO:0000256" key="4">
    <source>
        <dbReference type="ARBA" id="ARBA00010617"/>
    </source>
</evidence>
<dbReference type="STRING" id="104452.A0A0L7LHB7"/>
<comment type="subcellular location">
    <subcellularLocation>
        <location evidence="3">Endoplasmic reticulum membrane</location>
        <topology evidence="3">Peripheral membrane protein</topology>
    </subcellularLocation>
    <subcellularLocation>
        <location evidence="2">Microsome membrane</location>
        <topology evidence="2">Peripheral membrane protein</topology>
    </subcellularLocation>
</comment>
<gene>
    <name evidence="18" type="ORF">OBRU01_08736</name>
</gene>
<dbReference type="InterPro" id="IPR017972">
    <property type="entry name" value="Cyt_P450_CS"/>
</dbReference>
<dbReference type="InterPro" id="IPR036396">
    <property type="entry name" value="Cyt_P450_sf"/>
</dbReference>
<dbReference type="GO" id="GO:0005506">
    <property type="term" value="F:iron ion binding"/>
    <property type="evidence" value="ECO:0007669"/>
    <property type="project" value="InterPro"/>
</dbReference>
<evidence type="ECO:0000256" key="8">
    <source>
        <dbReference type="ARBA" id="ARBA00022824"/>
    </source>
</evidence>
<keyword evidence="17" id="KW-1133">Transmembrane helix</keyword>
<dbReference type="EC" id="1.14.14.1" evidence="5"/>
<dbReference type="InterPro" id="IPR050476">
    <property type="entry name" value="Insect_CytP450_Detox"/>
</dbReference>
<dbReference type="CDD" id="cd11056">
    <property type="entry name" value="CYP6-like"/>
    <property type="match status" value="1"/>
</dbReference>
<feature type="binding site" description="axial binding residue" evidence="15">
    <location>
        <position position="383"/>
    </location>
    <ligand>
        <name>heme</name>
        <dbReference type="ChEBI" id="CHEBI:30413"/>
    </ligand>
    <ligandPart>
        <name>Fe</name>
        <dbReference type="ChEBI" id="CHEBI:18248"/>
    </ligandPart>
</feature>
<dbReference type="GO" id="GO:0016712">
    <property type="term" value="F:oxidoreductase activity, acting on paired donors, with incorporation or reduction of molecular oxygen, reduced flavin or flavoprotein as one donor, and incorporation of one atom of oxygen"/>
    <property type="evidence" value="ECO:0007669"/>
    <property type="project" value="UniProtKB-EC"/>
</dbReference>
<dbReference type="Proteomes" id="UP000037510">
    <property type="component" value="Unassembled WGS sequence"/>
</dbReference>
<keyword evidence="10 16" id="KW-0560">Oxidoreductase</keyword>
<keyword evidence="17" id="KW-0812">Transmembrane</keyword>
<evidence type="ECO:0000256" key="14">
    <source>
        <dbReference type="ARBA" id="ARBA00047827"/>
    </source>
</evidence>
<dbReference type="SUPFAM" id="SSF48264">
    <property type="entry name" value="Cytochrome P450"/>
    <property type="match status" value="1"/>
</dbReference>
<evidence type="ECO:0000256" key="13">
    <source>
        <dbReference type="ARBA" id="ARBA00023136"/>
    </source>
</evidence>
<evidence type="ECO:0000256" key="15">
    <source>
        <dbReference type="PIRSR" id="PIRSR602401-1"/>
    </source>
</evidence>
<keyword evidence="7 15" id="KW-0479">Metal-binding</keyword>
<evidence type="ECO:0000256" key="17">
    <source>
        <dbReference type="SAM" id="Phobius"/>
    </source>
</evidence>
<evidence type="ECO:0000256" key="16">
    <source>
        <dbReference type="RuleBase" id="RU000461"/>
    </source>
</evidence>
<organism evidence="18 19">
    <name type="scientific">Operophtera brumata</name>
    <name type="common">Winter moth</name>
    <name type="synonym">Phalaena brumata</name>
    <dbReference type="NCBI Taxonomy" id="104452"/>
    <lineage>
        <taxon>Eukaryota</taxon>
        <taxon>Metazoa</taxon>
        <taxon>Ecdysozoa</taxon>
        <taxon>Arthropoda</taxon>
        <taxon>Hexapoda</taxon>
        <taxon>Insecta</taxon>
        <taxon>Pterygota</taxon>
        <taxon>Neoptera</taxon>
        <taxon>Endopterygota</taxon>
        <taxon>Lepidoptera</taxon>
        <taxon>Glossata</taxon>
        <taxon>Ditrysia</taxon>
        <taxon>Geometroidea</taxon>
        <taxon>Geometridae</taxon>
        <taxon>Larentiinae</taxon>
        <taxon>Operophtera</taxon>
    </lineage>
</organism>
<dbReference type="PANTHER" id="PTHR24292:SF54">
    <property type="entry name" value="CYP9F3-RELATED"/>
    <property type="match status" value="1"/>
</dbReference>
<proteinExistence type="inferred from homology"/>
<dbReference type="Gene3D" id="1.10.630.10">
    <property type="entry name" value="Cytochrome P450"/>
    <property type="match status" value="2"/>
</dbReference>
<feature type="transmembrane region" description="Helical" evidence="17">
    <location>
        <begin position="200"/>
        <end position="220"/>
    </location>
</feature>
<keyword evidence="13 17" id="KW-0472">Membrane</keyword>
<evidence type="ECO:0000313" key="19">
    <source>
        <dbReference type="Proteomes" id="UP000037510"/>
    </source>
</evidence>
<evidence type="ECO:0000256" key="2">
    <source>
        <dbReference type="ARBA" id="ARBA00004174"/>
    </source>
</evidence>
<sequence length="440" mass="50855">MARTMLLLVWGVVITAAAYLYFSQLYSRFSRHGVKNLPTLPLMGNMTRLMLRKEHMAEDIYRLYMAFPNERFVGKFEFTNPQLLIRDIELVKQITIKDVEHFLDRRTLIDEKADPLFGRILPAFTSSKMKLMLPLIVEVGEQMNKALKTKIENSGDLTTRYANDVIASCAFGLKVDSHTDVDNSFYATGKKTFNFNFKMLLMFFGFVAVPKLMNLFKISLFSEESKSFFRHLVTSTMKDREERNIIRPDMIHLLMEANKVWSQDDLVAQAVLFFLAGFETVSTTMSFLIHELALHPEVQERLVNEIRENEDKNVGKFNYNSIINMTYMDMVCTYLVGGLVFTTARHVYFPEPLKFDPERFSDENKHNINPFSYMPFGMGPRNCIGSRFALCEVKVLAYQLLQHMEVSPCEKTCIPSQLATDTFQLLLKGGHHVTVKRRVL</sequence>
<evidence type="ECO:0000256" key="6">
    <source>
        <dbReference type="ARBA" id="ARBA00022617"/>
    </source>
</evidence>
<dbReference type="GO" id="GO:0005789">
    <property type="term" value="C:endoplasmic reticulum membrane"/>
    <property type="evidence" value="ECO:0007669"/>
    <property type="project" value="UniProtKB-SubCell"/>
</dbReference>